<dbReference type="Proteomes" id="UP000006222">
    <property type="component" value="Unassembled WGS sequence"/>
</dbReference>
<dbReference type="GO" id="GO:0016987">
    <property type="term" value="F:sigma factor activity"/>
    <property type="evidence" value="ECO:0007669"/>
    <property type="project" value="UniProtKB-KW"/>
</dbReference>
<dbReference type="PANTHER" id="PTHR43133:SF8">
    <property type="entry name" value="RNA POLYMERASE SIGMA FACTOR HI_1459-RELATED"/>
    <property type="match status" value="1"/>
</dbReference>
<feature type="region of interest" description="Disordered" evidence="7">
    <location>
        <begin position="217"/>
        <end position="236"/>
    </location>
</feature>
<dbReference type="InterPro" id="IPR013324">
    <property type="entry name" value="RNA_pol_sigma_r3/r4-like"/>
</dbReference>
<evidence type="ECO:0000256" key="5">
    <source>
        <dbReference type="ARBA" id="ARBA00023163"/>
    </source>
</evidence>
<keyword evidence="5 6" id="KW-0804">Transcription</keyword>
<evidence type="ECO:0000313" key="11">
    <source>
        <dbReference type="Proteomes" id="UP000006222"/>
    </source>
</evidence>
<dbReference type="CDD" id="cd06171">
    <property type="entry name" value="Sigma70_r4"/>
    <property type="match status" value="1"/>
</dbReference>
<dbReference type="AlphaFoldDB" id="F2AY42"/>
<dbReference type="PROSITE" id="PS01063">
    <property type="entry name" value="SIGMA70_ECF"/>
    <property type="match status" value="1"/>
</dbReference>
<evidence type="ECO:0000256" key="6">
    <source>
        <dbReference type="RuleBase" id="RU000716"/>
    </source>
</evidence>
<dbReference type="Pfam" id="PF04542">
    <property type="entry name" value="Sigma70_r2"/>
    <property type="match status" value="1"/>
</dbReference>
<dbReference type="PANTHER" id="PTHR43133">
    <property type="entry name" value="RNA POLYMERASE ECF-TYPE SIGMA FACTO"/>
    <property type="match status" value="1"/>
</dbReference>
<dbReference type="Gene3D" id="1.10.10.10">
    <property type="entry name" value="Winged helix-like DNA-binding domain superfamily/Winged helix DNA-binding domain"/>
    <property type="match status" value="1"/>
</dbReference>
<dbReference type="GO" id="GO:0003677">
    <property type="term" value="F:DNA binding"/>
    <property type="evidence" value="ECO:0007669"/>
    <property type="project" value="UniProtKB-KW"/>
</dbReference>
<evidence type="ECO:0000313" key="10">
    <source>
        <dbReference type="EMBL" id="EGF25421.1"/>
    </source>
</evidence>
<evidence type="ECO:0000256" key="4">
    <source>
        <dbReference type="ARBA" id="ARBA00023125"/>
    </source>
</evidence>
<evidence type="ECO:0000256" key="3">
    <source>
        <dbReference type="ARBA" id="ARBA00023082"/>
    </source>
</evidence>
<evidence type="ECO:0000256" key="7">
    <source>
        <dbReference type="SAM" id="MobiDB-lite"/>
    </source>
</evidence>
<evidence type="ECO:0000259" key="9">
    <source>
        <dbReference type="Pfam" id="PF08281"/>
    </source>
</evidence>
<dbReference type="EMBL" id="AFAR01000231">
    <property type="protein sequence ID" value="EGF25421.1"/>
    <property type="molecule type" value="Genomic_DNA"/>
</dbReference>
<feature type="domain" description="RNA polymerase sigma-70 region 2" evidence="8">
    <location>
        <begin position="27"/>
        <end position="95"/>
    </location>
</feature>
<sequence length="236" mass="26242">MRYTQSDPDVRLMLRVKEDDAGAFEELVRRYQARLVRLMQHLAPRGGLAEDLAQETFLRVYRARQSYTPGAKFSTWLFTIAGNVARNSKRTASRRHETSEVDSQRGADDSDDAPFLAVTAVDSSGLMPTRQVEGDERASIVRSAVASLNERQRMALILSRFENMSYVEIAETMGLSTKAVKSLLSRARVSLKEALTPYIESGQLGGTFDPAMSLPSIKIDHNSKQPTGEVVEEDPS</sequence>
<dbReference type="NCBIfam" id="TIGR02937">
    <property type="entry name" value="sigma70-ECF"/>
    <property type="match status" value="1"/>
</dbReference>
<comment type="caution">
    <text evidence="10">The sequence shown here is derived from an EMBL/GenBank/DDBJ whole genome shotgun (WGS) entry which is preliminary data.</text>
</comment>
<dbReference type="Gene3D" id="1.10.1740.10">
    <property type="match status" value="1"/>
</dbReference>
<gene>
    <name evidence="10" type="ORF">RBWH47_02893</name>
</gene>
<organism evidence="10 11">
    <name type="scientific">Rhodopirellula baltica WH47</name>
    <dbReference type="NCBI Taxonomy" id="991778"/>
    <lineage>
        <taxon>Bacteria</taxon>
        <taxon>Pseudomonadati</taxon>
        <taxon>Planctomycetota</taxon>
        <taxon>Planctomycetia</taxon>
        <taxon>Pirellulales</taxon>
        <taxon>Pirellulaceae</taxon>
        <taxon>Rhodopirellula</taxon>
    </lineage>
</organism>
<dbReference type="InterPro" id="IPR036388">
    <property type="entry name" value="WH-like_DNA-bd_sf"/>
</dbReference>
<comment type="similarity">
    <text evidence="1 6">Belongs to the sigma-70 factor family. ECF subfamily.</text>
</comment>
<keyword evidence="4 6" id="KW-0238">DNA-binding</keyword>
<proteinExistence type="inferred from homology"/>
<protein>
    <recommendedName>
        <fullName evidence="6">RNA polymerase sigma factor</fullName>
    </recommendedName>
</protein>
<feature type="region of interest" description="Disordered" evidence="7">
    <location>
        <begin position="88"/>
        <end position="111"/>
    </location>
</feature>
<dbReference type="Pfam" id="PF08281">
    <property type="entry name" value="Sigma70_r4_2"/>
    <property type="match status" value="1"/>
</dbReference>
<dbReference type="RefSeq" id="WP_007328552.1">
    <property type="nucleotide sequence ID" value="NZ_AFAR01000231.1"/>
</dbReference>
<dbReference type="InterPro" id="IPR013325">
    <property type="entry name" value="RNA_pol_sigma_r2"/>
</dbReference>
<evidence type="ECO:0000259" key="8">
    <source>
        <dbReference type="Pfam" id="PF04542"/>
    </source>
</evidence>
<dbReference type="GO" id="GO:0006352">
    <property type="term" value="P:DNA-templated transcription initiation"/>
    <property type="evidence" value="ECO:0007669"/>
    <property type="project" value="InterPro"/>
</dbReference>
<feature type="domain" description="RNA polymerase sigma factor 70 region 4 type 2" evidence="9">
    <location>
        <begin position="141"/>
        <end position="190"/>
    </location>
</feature>
<dbReference type="InterPro" id="IPR007627">
    <property type="entry name" value="RNA_pol_sigma70_r2"/>
</dbReference>
<name>F2AY42_RHOBT</name>
<keyword evidence="2 6" id="KW-0805">Transcription regulation</keyword>
<dbReference type="InterPro" id="IPR000838">
    <property type="entry name" value="RNA_pol_sigma70_ECF_CS"/>
</dbReference>
<dbReference type="InterPro" id="IPR014284">
    <property type="entry name" value="RNA_pol_sigma-70_dom"/>
</dbReference>
<dbReference type="PATRIC" id="fig|991778.3.peg.4921"/>
<dbReference type="InterPro" id="IPR013249">
    <property type="entry name" value="RNA_pol_sigma70_r4_t2"/>
</dbReference>
<dbReference type="SUPFAM" id="SSF88659">
    <property type="entry name" value="Sigma3 and sigma4 domains of RNA polymerase sigma factors"/>
    <property type="match status" value="1"/>
</dbReference>
<accession>F2AY42</accession>
<dbReference type="SUPFAM" id="SSF88946">
    <property type="entry name" value="Sigma2 domain of RNA polymerase sigma factors"/>
    <property type="match status" value="1"/>
</dbReference>
<dbReference type="InterPro" id="IPR039425">
    <property type="entry name" value="RNA_pol_sigma-70-like"/>
</dbReference>
<keyword evidence="3 6" id="KW-0731">Sigma factor</keyword>
<evidence type="ECO:0000256" key="1">
    <source>
        <dbReference type="ARBA" id="ARBA00010641"/>
    </source>
</evidence>
<reference evidence="10 11" key="1">
    <citation type="journal article" date="2013" name="Mar. Genomics">
        <title>Expression of sulfatases in Rhodopirellula baltica and the diversity of sulfatases in the genus Rhodopirellula.</title>
        <authorList>
            <person name="Wegner C.E."/>
            <person name="Richter-Heitmann T."/>
            <person name="Klindworth A."/>
            <person name="Klockow C."/>
            <person name="Richter M."/>
            <person name="Achstetter T."/>
            <person name="Glockner F.O."/>
            <person name="Harder J."/>
        </authorList>
    </citation>
    <scope>NUCLEOTIDE SEQUENCE [LARGE SCALE GENOMIC DNA]</scope>
    <source>
        <strain evidence="10 11">WH47</strain>
    </source>
</reference>
<feature type="compositionally biased region" description="Basic and acidic residues" evidence="7">
    <location>
        <begin position="94"/>
        <end position="108"/>
    </location>
</feature>
<evidence type="ECO:0000256" key="2">
    <source>
        <dbReference type="ARBA" id="ARBA00023015"/>
    </source>
</evidence>